<protein>
    <submittedName>
        <fullName evidence="1">Uncharacterized protein</fullName>
    </submittedName>
</protein>
<keyword evidence="2" id="KW-1185">Reference proteome</keyword>
<sequence length="79" mass="9095">MYARAVARLVHNFSHKVFSLHRATGICTFETTLRITSGCGFSRKTVQATQCDVSARRRRHASEEEKWFVRWSSSSSNMQ</sequence>
<reference evidence="1 2" key="1">
    <citation type="journal article" date="2016" name="Proc. Natl. Acad. Sci. U.S.A.">
        <title>Comparative genomics of biotechnologically important yeasts.</title>
        <authorList>
            <person name="Riley R."/>
            <person name="Haridas S."/>
            <person name="Wolfe K.H."/>
            <person name="Lopes M.R."/>
            <person name="Hittinger C.T."/>
            <person name="Goeker M."/>
            <person name="Salamov A.A."/>
            <person name="Wisecaver J.H."/>
            <person name="Long T.M."/>
            <person name="Calvey C.H."/>
            <person name="Aerts A.L."/>
            <person name="Barry K.W."/>
            <person name="Choi C."/>
            <person name="Clum A."/>
            <person name="Coughlan A.Y."/>
            <person name="Deshpande S."/>
            <person name="Douglass A.P."/>
            <person name="Hanson S.J."/>
            <person name="Klenk H.-P."/>
            <person name="LaButti K.M."/>
            <person name="Lapidus A."/>
            <person name="Lindquist E.A."/>
            <person name="Lipzen A.M."/>
            <person name="Meier-Kolthoff J.P."/>
            <person name="Ohm R.A."/>
            <person name="Otillar R.P."/>
            <person name="Pangilinan J.L."/>
            <person name="Peng Y."/>
            <person name="Rokas A."/>
            <person name="Rosa C.A."/>
            <person name="Scheuner C."/>
            <person name="Sibirny A.A."/>
            <person name="Slot J.C."/>
            <person name="Stielow J.B."/>
            <person name="Sun H."/>
            <person name="Kurtzman C.P."/>
            <person name="Blackwell M."/>
            <person name="Grigoriev I.V."/>
            <person name="Jeffries T.W."/>
        </authorList>
    </citation>
    <scope>NUCLEOTIDE SEQUENCE [LARGE SCALE GENOMIC DNA]</scope>
    <source>
        <strain evidence="1 2">NRRL Y-2026</strain>
    </source>
</reference>
<evidence type="ECO:0000313" key="1">
    <source>
        <dbReference type="EMBL" id="ODQ49164.1"/>
    </source>
</evidence>
<dbReference type="GeneID" id="30181800"/>
<name>A0A1E3NSZ0_9ASCO</name>
<dbReference type="EMBL" id="KV454001">
    <property type="protein sequence ID" value="ODQ49164.1"/>
    <property type="molecule type" value="Genomic_DNA"/>
</dbReference>
<evidence type="ECO:0000313" key="2">
    <source>
        <dbReference type="Proteomes" id="UP000094455"/>
    </source>
</evidence>
<organism evidence="1 2">
    <name type="scientific">Pichia membranifaciens NRRL Y-2026</name>
    <dbReference type="NCBI Taxonomy" id="763406"/>
    <lineage>
        <taxon>Eukaryota</taxon>
        <taxon>Fungi</taxon>
        <taxon>Dikarya</taxon>
        <taxon>Ascomycota</taxon>
        <taxon>Saccharomycotina</taxon>
        <taxon>Pichiomycetes</taxon>
        <taxon>Pichiales</taxon>
        <taxon>Pichiaceae</taxon>
        <taxon>Pichia</taxon>
    </lineage>
</organism>
<dbReference type="AlphaFoldDB" id="A0A1E3NSZ0"/>
<gene>
    <name evidence="1" type="ORF">PICMEDRAFT_96208</name>
</gene>
<dbReference type="RefSeq" id="XP_019020277.1">
    <property type="nucleotide sequence ID" value="XM_019165113.1"/>
</dbReference>
<accession>A0A1E3NSZ0</accession>
<proteinExistence type="predicted"/>
<dbReference type="Proteomes" id="UP000094455">
    <property type="component" value="Unassembled WGS sequence"/>
</dbReference>